<evidence type="ECO:0000313" key="4">
    <source>
        <dbReference type="EMBL" id="PRQ51409.1"/>
    </source>
</evidence>
<organism evidence="4 5">
    <name type="scientific">Rosa chinensis</name>
    <name type="common">China rose</name>
    <dbReference type="NCBI Taxonomy" id="74649"/>
    <lineage>
        <taxon>Eukaryota</taxon>
        <taxon>Viridiplantae</taxon>
        <taxon>Streptophyta</taxon>
        <taxon>Embryophyta</taxon>
        <taxon>Tracheophyta</taxon>
        <taxon>Spermatophyta</taxon>
        <taxon>Magnoliopsida</taxon>
        <taxon>eudicotyledons</taxon>
        <taxon>Gunneridae</taxon>
        <taxon>Pentapetalae</taxon>
        <taxon>rosids</taxon>
        <taxon>fabids</taxon>
        <taxon>Rosales</taxon>
        <taxon>Rosaceae</taxon>
        <taxon>Rosoideae</taxon>
        <taxon>Rosoideae incertae sedis</taxon>
        <taxon>Rosa</taxon>
    </lineage>
</organism>
<dbReference type="InterPro" id="IPR038538">
    <property type="entry name" value="MTERF_sf"/>
</dbReference>
<dbReference type="InterPro" id="IPR003690">
    <property type="entry name" value="MTERF"/>
</dbReference>
<keyword evidence="3" id="KW-0809">Transit peptide</keyword>
<gene>
    <name evidence="4" type="ORF">RchiOBHm_Chr2g0144091</name>
</gene>
<dbReference type="PANTHER" id="PTHR13068:SF133">
    <property type="entry name" value="MITOCHONDRIAL TRANSCRIPTION TERMINATION FACTOR FAMILY PROTEIN"/>
    <property type="match status" value="1"/>
</dbReference>
<dbReference type="PANTHER" id="PTHR13068">
    <property type="entry name" value="CGI-12 PROTEIN-RELATED"/>
    <property type="match status" value="1"/>
</dbReference>
<dbReference type="EMBL" id="PDCK01000040">
    <property type="protein sequence ID" value="PRQ51409.1"/>
    <property type="molecule type" value="Genomic_DNA"/>
</dbReference>
<comment type="similarity">
    <text evidence="1">Belongs to the mTERF family.</text>
</comment>
<dbReference type="Proteomes" id="UP000238479">
    <property type="component" value="Chromosome 2"/>
</dbReference>
<dbReference type="Gramene" id="PRQ51409">
    <property type="protein sequence ID" value="PRQ51409"/>
    <property type="gene ID" value="RchiOBHm_Chr2g0144091"/>
</dbReference>
<dbReference type="Gene3D" id="1.25.70.10">
    <property type="entry name" value="Transcription termination factor 3, mitochondrial"/>
    <property type="match status" value="1"/>
</dbReference>
<evidence type="ECO:0000256" key="2">
    <source>
        <dbReference type="ARBA" id="ARBA00022472"/>
    </source>
</evidence>
<keyword evidence="2" id="KW-0804">Transcription</keyword>
<keyword evidence="2" id="KW-0805">Transcription regulation</keyword>
<dbReference type="AlphaFoldDB" id="A0A2P6RY96"/>
<proteinExistence type="inferred from homology"/>
<keyword evidence="2" id="KW-0806">Transcription termination</keyword>
<evidence type="ECO:0000256" key="3">
    <source>
        <dbReference type="ARBA" id="ARBA00022946"/>
    </source>
</evidence>
<dbReference type="GO" id="GO:0003676">
    <property type="term" value="F:nucleic acid binding"/>
    <property type="evidence" value="ECO:0007669"/>
    <property type="project" value="InterPro"/>
</dbReference>
<dbReference type="GO" id="GO:0006353">
    <property type="term" value="P:DNA-templated transcription termination"/>
    <property type="evidence" value="ECO:0007669"/>
    <property type="project" value="UniProtKB-KW"/>
</dbReference>
<keyword evidence="5" id="KW-1185">Reference proteome</keyword>
<dbReference type="FunFam" id="1.25.70.10:FF:000001">
    <property type="entry name" value="Mitochondrial transcription termination factor-like"/>
    <property type="match status" value="1"/>
</dbReference>
<comment type="caution">
    <text evidence="4">The sequence shown here is derived from an EMBL/GenBank/DDBJ whole genome shotgun (WGS) entry which is preliminary data.</text>
</comment>
<sequence length="341" mass="39063">MFGFCCKRFQLLVPSCRIAVDYSVTHLQKAPPFTRLYSSKPLLGVQDDKARSFTVSYLINSFGFSPQVALSASNKMKVRFDTPEKPDSVIKLFKDYGLSDAHISDIVKKCPVLLVSNAEKTLWPKLQFFTSIGLSGNDLARIFRVNANILTLSLERSIRPCYDIMKTLEIPEHKVPYFISNYYMFNPKVLSNVPHNTLILRAHQVQEASFPLWVCSHLLALSFDSEKVKTNVEKVISMGFDPSSTTFMKALYVVSVTNAAKWKHKMEFYEKWGWTEDDVLLAFRKNPMFMSFSVKNISAKMDFLLNKMGCQPADLAARPDILTYSLEKRIIRRCSVIRFLQ</sequence>
<name>A0A2P6RY96_ROSCH</name>
<protein>
    <submittedName>
        <fullName evidence="4">Putative transcription regulator mTERF family</fullName>
    </submittedName>
</protein>
<dbReference type="OMA" id="WEKAISV"/>
<evidence type="ECO:0000256" key="1">
    <source>
        <dbReference type="ARBA" id="ARBA00007692"/>
    </source>
</evidence>
<evidence type="ECO:0000313" key="5">
    <source>
        <dbReference type="Proteomes" id="UP000238479"/>
    </source>
</evidence>
<accession>A0A2P6RY96</accession>
<reference evidence="4 5" key="1">
    <citation type="journal article" date="2018" name="Nat. Genet.">
        <title>The Rosa genome provides new insights in the design of modern roses.</title>
        <authorList>
            <person name="Bendahmane M."/>
        </authorList>
    </citation>
    <scope>NUCLEOTIDE SEQUENCE [LARGE SCALE GENOMIC DNA]</scope>
    <source>
        <strain evidence="5">cv. Old Blush</strain>
    </source>
</reference>
<dbReference type="SMART" id="SM00733">
    <property type="entry name" value="Mterf"/>
    <property type="match status" value="4"/>
</dbReference>
<dbReference type="Pfam" id="PF02536">
    <property type="entry name" value="mTERF"/>
    <property type="match status" value="2"/>
</dbReference>